<evidence type="ECO:0000256" key="3">
    <source>
        <dbReference type="ARBA" id="ARBA00022692"/>
    </source>
</evidence>
<dbReference type="AlphaFoldDB" id="A0A930VP55"/>
<evidence type="ECO:0000313" key="7">
    <source>
        <dbReference type="EMBL" id="MBF4767410.1"/>
    </source>
</evidence>
<name>A0A930VP55_9ACTN</name>
<dbReference type="EMBL" id="JADKPO010000006">
    <property type="protein sequence ID" value="MBF4767410.1"/>
    <property type="molecule type" value="Genomic_DNA"/>
</dbReference>
<organism evidence="7 8">
    <name type="scientific">Nocardioides agariphilus</name>
    <dbReference type="NCBI Taxonomy" id="433664"/>
    <lineage>
        <taxon>Bacteria</taxon>
        <taxon>Bacillati</taxon>
        <taxon>Actinomycetota</taxon>
        <taxon>Actinomycetes</taxon>
        <taxon>Propionibacteriales</taxon>
        <taxon>Nocardioidaceae</taxon>
        <taxon>Nocardioides</taxon>
    </lineage>
</organism>
<feature type="transmembrane region" description="Helical" evidence="6">
    <location>
        <begin position="197"/>
        <end position="214"/>
    </location>
</feature>
<feature type="transmembrane region" description="Helical" evidence="6">
    <location>
        <begin position="41"/>
        <end position="64"/>
    </location>
</feature>
<accession>A0A930VP55</accession>
<comment type="caution">
    <text evidence="7">The sequence shown here is derived from an EMBL/GenBank/DDBJ whole genome shotgun (WGS) entry which is preliminary data.</text>
</comment>
<dbReference type="GO" id="GO:0015171">
    <property type="term" value="F:amino acid transmembrane transporter activity"/>
    <property type="evidence" value="ECO:0007669"/>
    <property type="project" value="TreeGrafter"/>
</dbReference>
<feature type="transmembrane region" description="Helical" evidence="6">
    <location>
        <begin position="6"/>
        <end position="29"/>
    </location>
</feature>
<keyword evidence="3 6" id="KW-0812">Transmembrane</keyword>
<keyword evidence="4 6" id="KW-1133">Transmembrane helix</keyword>
<protein>
    <submittedName>
        <fullName evidence="7">LysE family translocator</fullName>
    </submittedName>
</protein>
<evidence type="ECO:0000256" key="1">
    <source>
        <dbReference type="ARBA" id="ARBA00004651"/>
    </source>
</evidence>
<keyword evidence="2" id="KW-1003">Cell membrane</keyword>
<dbReference type="InterPro" id="IPR001123">
    <property type="entry name" value="LeuE-type"/>
</dbReference>
<dbReference type="PIRSF" id="PIRSF006324">
    <property type="entry name" value="LeuE"/>
    <property type="match status" value="1"/>
</dbReference>
<evidence type="ECO:0000256" key="6">
    <source>
        <dbReference type="SAM" id="Phobius"/>
    </source>
</evidence>
<dbReference type="PANTHER" id="PTHR30086">
    <property type="entry name" value="ARGININE EXPORTER PROTEIN ARGO"/>
    <property type="match status" value="1"/>
</dbReference>
<proteinExistence type="predicted"/>
<feature type="transmembrane region" description="Helical" evidence="6">
    <location>
        <begin position="156"/>
        <end position="177"/>
    </location>
</feature>
<evidence type="ECO:0000256" key="4">
    <source>
        <dbReference type="ARBA" id="ARBA00022989"/>
    </source>
</evidence>
<keyword evidence="5 6" id="KW-0472">Membrane</keyword>
<dbReference type="Proteomes" id="UP000660668">
    <property type="component" value="Unassembled WGS sequence"/>
</dbReference>
<dbReference type="PANTHER" id="PTHR30086:SF20">
    <property type="entry name" value="ARGININE EXPORTER PROTEIN ARGO-RELATED"/>
    <property type="match status" value="1"/>
</dbReference>
<evidence type="ECO:0000256" key="5">
    <source>
        <dbReference type="ARBA" id="ARBA00023136"/>
    </source>
</evidence>
<evidence type="ECO:0000313" key="8">
    <source>
        <dbReference type="Proteomes" id="UP000660668"/>
    </source>
</evidence>
<evidence type="ECO:0000256" key="2">
    <source>
        <dbReference type="ARBA" id="ARBA00022475"/>
    </source>
</evidence>
<reference evidence="7" key="1">
    <citation type="submission" date="2020-11" db="EMBL/GenBank/DDBJ databases">
        <title>Nocardioides cynanchi sp. nov., isolated from soil of rhizosphere of Cynanchum wilfordii.</title>
        <authorList>
            <person name="Lee J.-S."/>
            <person name="Suh M.K."/>
            <person name="Kim J.-S."/>
        </authorList>
    </citation>
    <scope>NUCLEOTIDE SEQUENCE</scope>
    <source>
        <strain evidence="7">KCTC 19276</strain>
    </source>
</reference>
<feature type="transmembrane region" description="Helical" evidence="6">
    <location>
        <begin position="70"/>
        <end position="89"/>
    </location>
</feature>
<gene>
    <name evidence="7" type="ORF">ISU10_06480</name>
</gene>
<comment type="subcellular location">
    <subcellularLocation>
        <location evidence="1">Cell membrane</location>
        <topology evidence="1">Multi-pass membrane protein</topology>
    </subcellularLocation>
</comment>
<dbReference type="GO" id="GO:0005886">
    <property type="term" value="C:plasma membrane"/>
    <property type="evidence" value="ECO:0007669"/>
    <property type="project" value="UniProtKB-SubCell"/>
</dbReference>
<keyword evidence="8" id="KW-1185">Reference proteome</keyword>
<dbReference type="RefSeq" id="WP_194695550.1">
    <property type="nucleotide sequence ID" value="NZ_JADKPO010000006.1"/>
</dbReference>
<dbReference type="Pfam" id="PF01810">
    <property type="entry name" value="LysE"/>
    <property type="match status" value="1"/>
</dbReference>
<sequence>MLTLNQVLAFGLAALVLIVIPGPSVIFVIGRALAYGRGVALASVAGNSLGLLTIVVLVAFGLGVVVEESIIVFNVLKLAGAAYLVYLGIEAVRHRKQFLPRDPAASSSPSRPPMDWRRAIRQGFVVGVTNPKAYMILAAVLPQFVDRSAGHIQVQLLLLGLLAFSIGMVSDSVWAIVASQLRSWFLGSPRRGEAVGAAGGVSMIGLGVGLALTGEGPA</sequence>